<dbReference type="Proteomes" id="UP000306585">
    <property type="component" value="Unassembled WGS sequence"/>
</dbReference>
<dbReference type="EMBL" id="VBRY01000002">
    <property type="protein sequence ID" value="TLS68757.1"/>
    <property type="molecule type" value="Genomic_DNA"/>
</dbReference>
<dbReference type="EC" id="3.4.24.70" evidence="8"/>
<evidence type="ECO:0000313" key="13">
    <source>
        <dbReference type="Proteomes" id="UP000306585"/>
    </source>
</evidence>
<comment type="cofactor">
    <cofactor evidence="9">
        <name>Zn(2+)</name>
        <dbReference type="ChEBI" id="CHEBI:29105"/>
    </cofactor>
    <text evidence="9">Binds 1 zinc ion.</text>
</comment>
<keyword evidence="2 9" id="KW-0645">Protease</keyword>
<dbReference type="GO" id="GO:0006508">
    <property type="term" value="P:proteolysis"/>
    <property type="evidence" value="ECO:0007669"/>
    <property type="project" value="UniProtKB-KW"/>
</dbReference>
<name>A0A5R9GXU1_9PROT</name>
<sequence length="687" mass="77347">MNTLTCSDNPLIQGIFTELPLFDRIRAEHVLPALELTLAYARNQVALLTDIDAPSWDILMQPLESMDEMLGRVWGPVSHLNAVCDSDEMRPVYQQGVAKMAEWSSELGQNEALYAAIRKVADRDDFATLSGERQRVVEHALRDFKLSGAELEGDAKERFKAIRMRSSELSTTFEQHILDATRAFSLHITDADDVSGLPESILAAASQRAANSGKEDGWLITLDIPSYLPFMQYADNRNLRETMYRAYVTRATTGELDNTGVIDEILKLRKEAASLLGFEHYAASSLVSKMAESADEVSAFLRELAAKSRPAAEHEIAELRVFAADELGLNDLQAWDIPYASEKLRLKKYAISQEELKPYFSEQNVVQGMFGLVERLYGISIRESESVAKWHDSARFFEVFSNTGEKIAAFYLDPYARAHKRGGAWMDECVARWLKSDGTLQLPVAYLVCNFDAPVGDKPALWTHDEVTTLFHEFGHGLHHMLTTVNELSVSGIRGVPWDAVELPSQFMENFCWEREVVDMFARHYQTGETMPDALFNKMLAAKNFQSAMMILRQIEFSLFDLLLHSEYNPDGNDSVQNLLDKVRSEVAVLIPPAFNKFQNSFSHIFAGGYAAGYYSYKWAEVLSADVYATFEEEGILNTDTATRLRNELLSIGGSRDIMDAFIAFRGRKPTVDALLRHSGLHTDQEQ</sequence>
<accession>A0A5R9GXU1</accession>
<dbReference type="GO" id="GO:0046872">
    <property type="term" value="F:metal ion binding"/>
    <property type="evidence" value="ECO:0007669"/>
    <property type="project" value="UniProtKB-UniRule"/>
</dbReference>
<dbReference type="RefSeq" id="WP_138238376.1">
    <property type="nucleotide sequence ID" value="NZ_VBRY01000002.1"/>
</dbReference>
<dbReference type="PANTHER" id="PTHR43660:SF1">
    <property type="entry name" value="DIPEPTIDYL CARBOXYPEPTIDASE"/>
    <property type="match status" value="1"/>
</dbReference>
<dbReference type="Gene3D" id="3.40.390.10">
    <property type="entry name" value="Collagenase (Catalytic Domain)"/>
    <property type="match status" value="1"/>
</dbReference>
<dbReference type="CDD" id="cd06456">
    <property type="entry name" value="M3A_DCP"/>
    <property type="match status" value="1"/>
</dbReference>
<proteinExistence type="inferred from homology"/>
<dbReference type="AlphaFoldDB" id="A0A5R9GXU1"/>
<dbReference type="FunFam" id="3.40.390.10:FF:000009">
    <property type="entry name" value="Oligopeptidase A"/>
    <property type="match status" value="1"/>
</dbReference>
<comment type="similarity">
    <text evidence="1 9">Belongs to the peptidase M3 family.</text>
</comment>
<keyword evidence="3 9" id="KW-0479">Metal-binding</keyword>
<feature type="domain" description="Peptidase M3A/M3B catalytic" evidence="10">
    <location>
        <begin position="230"/>
        <end position="680"/>
    </location>
</feature>
<feature type="domain" description="Oligopeptidase A N-terminal" evidence="11">
    <location>
        <begin position="47"/>
        <end position="156"/>
    </location>
</feature>
<evidence type="ECO:0000256" key="6">
    <source>
        <dbReference type="ARBA" id="ARBA00023049"/>
    </source>
</evidence>
<dbReference type="Gene3D" id="1.10.1370.40">
    <property type="match status" value="1"/>
</dbReference>
<dbReference type="SUPFAM" id="SSF55486">
    <property type="entry name" value="Metalloproteases ('zincins'), catalytic domain"/>
    <property type="match status" value="1"/>
</dbReference>
<dbReference type="PANTHER" id="PTHR43660">
    <property type="entry name" value="DIPEPTIDYL CARBOXYPEPTIDASE"/>
    <property type="match status" value="1"/>
</dbReference>
<evidence type="ECO:0000256" key="5">
    <source>
        <dbReference type="ARBA" id="ARBA00022833"/>
    </source>
</evidence>
<dbReference type="InterPro" id="IPR045090">
    <property type="entry name" value="Pept_M3A_M3B"/>
</dbReference>
<dbReference type="InterPro" id="IPR001567">
    <property type="entry name" value="Pept_M3A_M3B_dom"/>
</dbReference>
<evidence type="ECO:0000313" key="12">
    <source>
        <dbReference type="EMBL" id="TLS68757.1"/>
    </source>
</evidence>
<dbReference type="GO" id="GO:0005829">
    <property type="term" value="C:cytosol"/>
    <property type="evidence" value="ECO:0007669"/>
    <property type="project" value="UniProtKB-ARBA"/>
</dbReference>
<keyword evidence="4 9" id="KW-0378">Hydrolase</keyword>
<evidence type="ECO:0000259" key="10">
    <source>
        <dbReference type="Pfam" id="PF01432"/>
    </source>
</evidence>
<protein>
    <recommendedName>
        <fullName evidence="8">oligopeptidase A</fullName>
        <ecNumber evidence="8">3.4.24.70</ecNumber>
    </recommendedName>
</protein>
<dbReference type="Pfam" id="PF01432">
    <property type="entry name" value="Peptidase_M3"/>
    <property type="match status" value="1"/>
</dbReference>
<comment type="caution">
    <text evidence="12">The sequence shown here is derived from an EMBL/GenBank/DDBJ whole genome shotgun (WGS) entry which is preliminary data.</text>
</comment>
<dbReference type="Gene3D" id="1.10.1370.10">
    <property type="entry name" value="Neurolysin, domain 3"/>
    <property type="match status" value="1"/>
</dbReference>
<organism evidence="12 13">
    <name type="scientific">Mariprofundus erugo</name>
    <dbReference type="NCBI Taxonomy" id="2528639"/>
    <lineage>
        <taxon>Bacteria</taxon>
        <taxon>Pseudomonadati</taxon>
        <taxon>Pseudomonadota</taxon>
        <taxon>Candidatius Mariprofundia</taxon>
        <taxon>Mariprofundales</taxon>
        <taxon>Mariprofundaceae</taxon>
        <taxon>Mariprofundus</taxon>
    </lineage>
</organism>
<dbReference type="InterPro" id="IPR024079">
    <property type="entry name" value="MetalloPept_cat_dom_sf"/>
</dbReference>
<keyword evidence="13" id="KW-1185">Reference proteome</keyword>
<evidence type="ECO:0000256" key="1">
    <source>
        <dbReference type="ARBA" id="ARBA00006040"/>
    </source>
</evidence>
<evidence type="ECO:0000256" key="4">
    <source>
        <dbReference type="ARBA" id="ARBA00022801"/>
    </source>
</evidence>
<evidence type="ECO:0000256" key="7">
    <source>
        <dbReference type="ARBA" id="ARBA00024603"/>
    </source>
</evidence>
<dbReference type="InterPro" id="IPR024077">
    <property type="entry name" value="Neurolysin/TOP_dom2"/>
</dbReference>
<keyword evidence="6 9" id="KW-0482">Metalloprotease</keyword>
<gene>
    <name evidence="12" type="ORF">FEF65_03410</name>
</gene>
<evidence type="ECO:0000256" key="8">
    <source>
        <dbReference type="ARBA" id="ARBA00026100"/>
    </source>
</evidence>
<evidence type="ECO:0000256" key="9">
    <source>
        <dbReference type="RuleBase" id="RU003435"/>
    </source>
</evidence>
<dbReference type="InterPro" id="IPR034005">
    <property type="entry name" value="M3A_DCP"/>
</dbReference>
<dbReference type="GO" id="GO:0004222">
    <property type="term" value="F:metalloendopeptidase activity"/>
    <property type="evidence" value="ECO:0007669"/>
    <property type="project" value="UniProtKB-EC"/>
</dbReference>
<evidence type="ECO:0000256" key="3">
    <source>
        <dbReference type="ARBA" id="ARBA00022723"/>
    </source>
</evidence>
<reference evidence="12 13" key="1">
    <citation type="journal article" date="2019" name="Appl. Environ. Microbiol.">
        <title>Environmental Evidence and Genomic Insight of Iron-oxidizing Bacteria Preference Towards More Corrosion Resistant Stainless Steel at Higher Salinities.</title>
        <authorList>
            <person name="Garrison C.E."/>
            <person name="Price K.A."/>
            <person name="Field E.K."/>
        </authorList>
    </citation>
    <scope>NUCLEOTIDE SEQUENCE [LARGE SCALE GENOMIC DNA]</scope>
    <source>
        <strain evidence="12 13">P3</strain>
    </source>
</reference>
<dbReference type="InterPro" id="IPR045666">
    <property type="entry name" value="OpdA_N"/>
</dbReference>
<evidence type="ECO:0000256" key="2">
    <source>
        <dbReference type="ARBA" id="ARBA00022670"/>
    </source>
</evidence>
<evidence type="ECO:0000259" key="11">
    <source>
        <dbReference type="Pfam" id="PF19310"/>
    </source>
</evidence>
<keyword evidence="5 9" id="KW-0862">Zinc</keyword>
<dbReference type="Pfam" id="PF19310">
    <property type="entry name" value="TOP_N"/>
    <property type="match status" value="1"/>
</dbReference>
<comment type="catalytic activity">
    <reaction evidence="7">
        <text>Hydrolysis of oligopeptides, with broad specificity. Gly or Ala commonly occur as P1 or P1' residues, but more distant residues are also important, as is shown by the fact that Z-Gly-Pro-Gly-|-Gly-Pro-Ala is cleaved, but not Z-(Gly)(5).</text>
        <dbReference type="EC" id="3.4.24.70"/>
    </reaction>
</comment>